<dbReference type="Gene3D" id="3.90.228.10">
    <property type="match status" value="1"/>
</dbReference>
<evidence type="ECO:0000313" key="2">
    <source>
        <dbReference type="EMBL" id="CAE0555722.1"/>
    </source>
</evidence>
<reference evidence="2" key="1">
    <citation type="submission" date="2021-01" db="EMBL/GenBank/DDBJ databases">
        <authorList>
            <person name="Corre E."/>
            <person name="Pelletier E."/>
            <person name="Niang G."/>
            <person name="Scheremetjew M."/>
            <person name="Finn R."/>
            <person name="Kale V."/>
            <person name="Holt S."/>
            <person name="Cochrane G."/>
            <person name="Meng A."/>
            <person name="Brown T."/>
            <person name="Cohen L."/>
        </authorList>
    </citation>
    <scope>NUCLEOTIDE SEQUENCE</scope>
    <source>
        <strain evidence="2">SPMC142</strain>
    </source>
</reference>
<accession>A0A7S3SJA9</accession>
<dbReference type="EMBL" id="HBIQ01046147">
    <property type="protein sequence ID" value="CAE0555722.1"/>
    <property type="molecule type" value="Transcribed_RNA"/>
</dbReference>
<keyword evidence="1" id="KW-0732">Signal</keyword>
<organism evidence="2">
    <name type="scientific">Strombidinopsis acuminata</name>
    <dbReference type="NCBI Taxonomy" id="141414"/>
    <lineage>
        <taxon>Eukaryota</taxon>
        <taxon>Sar</taxon>
        <taxon>Alveolata</taxon>
        <taxon>Ciliophora</taxon>
        <taxon>Intramacronucleata</taxon>
        <taxon>Spirotrichea</taxon>
        <taxon>Choreotrichia</taxon>
        <taxon>Choreotrichida</taxon>
        <taxon>Strombidinopsidae</taxon>
        <taxon>Strombidinopsis</taxon>
    </lineage>
</organism>
<dbReference type="SUPFAM" id="SSF56399">
    <property type="entry name" value="ADP-ribosylation"/>
    <property type="match status" value="1"/>
</dbReference>
<proteinExistence type="predicted"/>
<feature type="signal peptide" evidence="1">
    <location>
        <begin position="1"/>
        <end position="19"/>
    </location>
</feature>
<dbReference type="AlphaFoldDB" id="A0A7S3SJA9"/>
<sequence>MAVLSRVAVLALTLNLALAEPGSLRGAGQNKTDNATDGVAEAVAANSTPPDAEGTGHLLERGPQAANASAIAELAGNATEPMLGSGASYYWDGQCTPCPAYFYGHCSRGGVLAWSRPCGPPFYLGCEGLCSDSAPAGQPTNVQTPGTMTLYHMTSPDIAEKILSTGFRPGRDGWCGGAIYFYWSPDVPQTKLGPDSHNGAVIEAKVNMGKMAVMDNRCYGWETAKNQYDSLTFNPGDGDEYVVYSKDRILSMKRYS</sequence>
<feature type="chain" id="PRO_5030743695" evidence="1">
    <location>
        <begin position="20"/>
        <end position="256"/>
    </location>
</feature>
<name>A0A7S3SJA9_9SPIT</name>
<protein>
    <submittedName>
        <fullName evidence="2">Uncharacterized protein</fullName>
    </submittedName>
</protein>
<gene>
    <name evidence="2" type="ORF">SACU0126_LOCUS14630</name>
</gene>
<evidence type="ECO:0000256" key="1">
    <source>
        <dbReference type="SAM" id="SignalP"/>
    </source>
</evidence>